<dbReference type="Gene3D" id="2.10.90.10">
    <property type="entry name" value="Cystine-knot cytokines"/>
    <property type="match status" value="1"/>
</dbReference>
<feature type="compositionally biased region" description="Basic residues" evidence="8">
    <location>
        <begin position="159"/>
        <end position="184"/>
    </location>
</feature>
<dbReference type="GO" id="GO:0005576">
    <property type="term" value="C:extracellular region"/>
    <property type="evidence" value="ECO:0007669"/>
    <property type="project" value="UniProtKB-SubCell"/>
</dbReference>
<sequence length="203" mass="23479">MSQPMGILFLCVTLLETLLHAAKLPNLTNGSLLVSSNTTVIAKSDFTNFKQWPDNIQIGCRELRAKRYISDGYCTSIKPIREVVCAGQCYPIKEQNLPWWSEFTKYWSKNKLKEWRCEEAVTRRKNVQLICGNGEVRTYKKIKVVKSCRCKFYAAEHNKSHRRDGKSGNKPRTRTRRKGRKGRSRKDMIGLSQNTSSETTQQR</sequence>
<reference evidence="10 11" key="1">
    <citation type="submission" date="2024-11" db="EMBL/GenBank/DDBJ databases">
        <title>Chromosome-level genome assembly of the freshwater bivalve Anodonta woodiana.</title>
        <authorList>
            <person name="Chen X."/>
        </authorList>
    </citation>
    <scope>NUCLEOTIDE SEQUENCE [LARGE SCALE GENOMIC DNA]</scope>
    <source>
        <strain evidence="10">MN2024</strain>
        <tissue evidence="10">Gills</tissue>
    </source>
</reference>
<dbReference type="GO" id="GO:0016055">
    <property type="term" value="P:Wnt signaling pathway"/>
    <property type="evidence" value="ECO:0007669"/>
    <property type="project" value="UniProtKB-KW"/>
</dbReference>
<gene>
    <name evidence="10" type="ORF">ACJMK2_022767</name>
</gene>
<evidence type="ECO:0000256" key="7">
    <source>
        <dbReference type="ARBA" id="ARBA00023180"/>
    </source>
</evidence>
<feature type="signal peptide" evidence="9">
    <location>
        <begin position="1"/>
        <end position="21"/>
    </location>
</feature>
<dbReference type="AlphaFoldDB" id="A0ABD3TLB6"/>
<dbReference type="InterPro" id="IPR029034">
    <property type="entry name" value="Cystine-knot_cytokine"/>
</dbReference>
<evidence type="ECO:0000256" key="9">
    <source>
        <dbReference type="SAM" id="SignalP"/>
    </source>
</evidence>
<dbReference type="InterPro" id="IPR008835">
    <property type="entry name" value="Sclerostin/SOSTDC1"/>
</dbReference>
<dbReference type="PANTHER" id="PTHR14903">
    <property type="entry name" value="SCLEROSTIN-RELATED"/>
    <property type="match status" value="1"/>
</dbReference>
<name>A0ABD3TLB6_SINWO</name>
<evidence type="ECO:0008006" key="12">
    <source>
        <dbReference type="Google" id="ProtNLM"/>
    </source>
</evidence>
<evidence type="ECO:0000313" key="10">
    <source>
        <dbReference type="EMBL" id="KAL3837406.1"/>
    </source>
</evidence>
<protein>
    <recommendedName>
        <fullName evidence="12">Sclerostin domain-containing protein 1</fullName>
    </recommendedName>
</protein>
<keyword evidence="4" id="KW-0879">Wnt signaling pathway</keyword>
<organism evidence="10 11">
    <name type="scientific">Sinanodonta woodiana</name>
    <name type="common">Chinese pond mussel</name>
    <name type="synonym">Anodonta woodiana</name>
    <dbReference type="NCBI Taxonomy" id="1069815"/>
    <lineage>
        <taxon>Eukaryota</taxon>
        <taxon>Metazoa</taxon>
        <taxon>Spiralia</taxon>
        <taxon>Lophotrochozoa</taxon>
        <taxon>Mollusca</taxon>
        <taxon>Bivalvia</taxon>
        <taxon>Autobranchia</taxon>
        <taxon>Heteroconchia</taxon>
        <taxon>Palaeoheterodonta</taxon>
        <taxon>Unionida</taxon>
        <taxon>Unionoidea</taxon>
        <taxon>Unionidae</taxon>
        <taxon>Unioninae</taxon>
        <taxon>Sinanodonta</taxon>
    </lineage>
</organism>
<dbReference type="PANTHER" id="PTHR14903:SF6">
    <property type="entry name" value="CTCK DOMAIN-CONTAINING PROTEIN"/>
    <property type="match status" value="1"/>
</dbReference>
<evidence type="ECO:0000256" key="3">
    <source>
        <dbReference type="ARBA" id="ARBA00022525"/>
    </source>
</evidence>
<keyword evidence="6" id="KW-1015">Disulfide bond</keyword>
<evidence type="ECO:0000256" key="2">
    <source>
        <dbReference type="ARBA" id="ARBA00007850"/>
    </source>
</evidence>
<comment type="caution">
    <text evidence="10">The sequence shown here is derived from an EMBL/GenBank/DDBJ whole genome shotgun (WGS) entry which is preliminary data.</text>
</comment>
<comment type="subcellular location">
    <subcellularLocation>
        <location evidence="1">Secreted</location>
    </subcellularLocation>
</comment>
<feature type="compositionally biased region" description="Polar residues" evidence="8">
    <location>
        <begin position="191"/>
        <end position="203"/>
    </location>
</feature>
<keyword evidence="5 9" id="KW-0732">Signal</keyword>
<dbReference type="Proteomes" id="UP001634394">
    <property type="component" value="Unassembled WGS sequence"/>
</dbReference>
<accession>A0ABD3TLB6</accession>
<evidence type="ECO:0000256" key="1">
    <source>
        <dbReference type="ARBA" id="ARBA00004613"/>
    </source>
</evidence>
<evidence type="ECO:0000256" key="4">
    <source>
        <dbReference type="ARBA" id="ARBA00022687"/>
    </source>
</evidence>
<evidence type="ECO:0000256" key="6">
    <source>
        <dbReference type="ARBA" id="ARBA00023157"/>
    </source>
</evidence>
<keyword evidence="11" id="KW-1185">Reference proteome</keyword>
<keyword evidence="7" id="KW-0325">Glycoprotein</keyword>
<comment type="similarity">
    <text evidence="2">Belongs to the sclerostin family.</text>
</comment>
<proteinExistence type="inferred from homology"/>
<feature type="region of interest" description="Disordered" evidence="8">
    <location>
        <begin position="159"/>
        <end position="203"/>
    </location>
</feature>
<feature type="chain" id="PRO_5044844346" description="Sclerostin domain-containing protein 1" evidence="9">
    <location>
        <begin position="22"/>
        <end position="203"/>
    </location>
</feature>
<evidence type="ECO:0000313" key="11">
    <source>
        <dbReference type="Proteomes" id="UP001634394"/>
    </source>
</evidence>
<dbReference type="Pfam" id="PF05463">
    <property type="entry name" value="Sclerostin"/>
    <property type="match status" value="1"/>
</dbReference>
<evidence type="ECO:0000256" key="5">
    <source>
        <dbReference type="ARBA" id="ARBA00022729"/>
    </source>
</evidence>
<keyword evidence="3" id="KW-0964">Secreted</keyword>
<dbReference type="EMBL" id="JBJQND010000018">
    <property type="protein sequence ID" value="KAL3837406.1"/>
    <property type="molecule type" value="Genomic_DNA"/>
</dbReference>
<evidence type="ECO:0000256" key="8">
    <source>
        <dbReference type="SAM" id="MobiDB-lite"/>
    </source>
</evidence>